<dbReference type="Gene3D" id="2.60.40.10">
    <property type="entry name" value="Immunoglobulins"/>
    <property type="match status" value="1"/>
</dbReference>
<dbReference type="Gene3D" id="2.60.120.260">
    <property type="entry name" value="Galactose-binding domain-like"/>
    <property type="match status" value="3"/>
</dbReference>
<dbReference type="EC" id="3.2.1.40" evidence="2"/>
<name>A0ABP8U9N1_9ACTN</name>
<dbReference type="Proteomes" id="UP001501442">
    <property type="component" value="Unassembled WGS sequence"/>
</dbReference>
<dbReference type="InterPro" id="IPR016007">
    <property type="entry name" value="Alpha_rhamnosid"/>
</dbReference>
<evidence type="ECO:0000256" key="2">
    <source>
        <dbReference type="ARBA" id="ARBA00012652"/>
    </source>
</evidence>
<dbReference type="EMBL" id="BAABHK010000003">
    <property type="protein sequence ID" value="GAA4624596.1"/>
    <property type="molecule type" value="Genomic_DNA"/>
</dbReference>
<accession>A0ABP8U9N1</accession>
<dbReference type="PANTHER" id="PTHR33307:SF6">
    <property type="entry name" value="ALPHA-RHAMNOSIDASE (EUROFUNG)-RELATED"/>
    <property type="match status" value="1"/>
</dbReference>
<evidence type="ECO:0000259" key="7">
    <source>
        <dbReference type="Pfam" id="PF17389"/>
    </source>
</evidence>
<dbReference type="Pfam" id="PF17389">
    <property type="entry name" value="Bac_rhamnosid6H"/>
    <property type="match status" value="1"/>
</dbReference>
<dbReference type="RefSeq" id="WP_345430926.1">
    <property type="nucleotide sequence ID" value="NZ_BAABHK010000003.1"/>
</dbReference>
<evidence type="ECO:0000256" key="3">
    <source>
        <dbReference type="ARBA" id="ARBA00022801"/>
    </source>
</evidence>
<dbReference type="InterPro" id="IPR035396">
    <property type="entry name" value="Bac_rhamnosid6H"/>
</dbReference>
<feature type="signal peptide" evidence="4">
    <location>
        <begin position="1"/>
        <end position="30"/>
    </location>
</feature>
<dbReference type="InterPro" id="IPR013737">
    <property type="entry name" value="Bac_rhamnosid_N"/>
</dbReference>
<dbReference type="PIRSF" id="PIRSF010631">
    <property type="entry name" value="A-rhamnsds"/>
    <property type="match status" value="1"/>
</dbReference>
<keyword evidence="3 9" id="KW-0378">Hydrolase</keyword>
<gene>
    <name evidence="9" type="ORF">GCM10023196_025370</name>
</gene>
<dbReference type="InterPro" id="IPR013783">
    <property type="entry name" value="Ig-like_fold"/>
</dbReference>
<dbReference type="PANTHER" id="PTHR33307">
    <property type="entry name" value="ALPHA-RHAMNOSIDASE (EUROFUNG)"/>
    <property type="match status" value="1"/>
</dbReference>
<dbReference type="InterPro" id="IPR012341">
    <property type="entry name" value="6hp_glycosidase-like_sf"/>
</dbReference>
<comment type="catalytic activity">
    <reaction evidence="1">
        <text>Hydrolysis of terminal non-reducing alpha-L-rhamnose residues in alpha-L-rhamnosides.</text>
        <dbReference type="EC" id="3.2.1.40"/>
    </reaction>
</comment>
<dbReference type="Pfam" id="PF08531">
    <property type="entry name" value="Bac_rhamnosid_N"/>
    <property type="match status" value="1"/>
</dbReference>
<proteinExistence type="predicted"/>
<dbReference type="SUPFAM" id="SSF48208">
    <property type="entry name" value="Six-hairpin glycosidases"/>
    <property type="match status" value="1"/>
</dbReference>
<dbReference type="Pfam" id="PF17390">
    <property type="entry name" value="Bac_rhamnosid_C"/>
    <property type="match status" value="1"/>
</dbReference>
<dbReference type="InterPro" id="IPR008928">
    <property type="entry name" value="6-hairpin_glycosidase_sf"/>
</dbReference>
<feature type="domain" description="Alpha-L-rhamnosidase C-terminal" evidence="8">
    <location>
        <begin position="962"/>
        <end position="1035"/>
    </location>
</feature>
<evidence type="ECO:0000259" key="8">
    <source>
        <dbReference type="Pfam" id="PF17390"/>
    </source>
</evidence>
<keyword evidence="4" id="KW-0732">Signal</keyword>
<dbReference type="InterPro" id="IPR008979">
    <property type="entry name" value="Galactose-bd-like_sf"/>
</dbReference>
<dbReference type="GO" id="GO:0016787">
    <property type="term" value="F:hydrolase activity"/>
    <property type="evidence" value="ECO:0007669"/>
    <property type="project" value="UniProtKB-KW"/>
</dbReference>
<organism evidence="9 10">
    <name type="scientific">Actinoallomurus vinaceus</name>
    <dbReference type="NCBI Taxonomy" id="1080074"/>
    <lineage>
        <taxon>Bacteria</taxon>
        <taxon>Bacillati</taxon>
        <taxon>Actinomycetota</taxon>
        <taxon>Actinomycetes</taxon>
        <taxon>Streptosporangiales</taxon>
        <taxon>Thermomonosporaceae</taxon>
        <taxon>Actinoallomurus</taxon>
    </lineage>
</organism>
<evidence type="ECO:0000313" key="9">
    <source>
        <dbReference type="EMBL" id="GAA4624596.1"/>
    </source>
</evidence>
<evidence type="ECO:0000259" key="6">
    <source>
        <dbReference type="Pfam" id="PF08531"/>
    </source>
</evidence>
<protein>
    <recommendedName>
        <fullName evidence="2">alpha-L-rhamnosidase</fullName>
        <ecNumber evidence="2">3.2.1.40</ecNumber>
    </recommendedName>
</protein>
<dbReference type="Gene3D" id="1.50.10.10">
    <property type="match status" value="1"/>
</dbReference>
<evidence type="ECO:0000256" key="1">
    <source>
        <dbReference type="ARBA" id="ARBA00001445"/>
    </source>
</evidence>
<evidence type="ECO:0000256" key="4">
    <source>
        <dbReference type="SAM" id="SignalP"/>
    </source>
</evidence>
<sequence length="1062" mass="114126">MRRVPRFRRRPLSILSALTATLMTTTVVGAVPAFARGASSPVRVTATTTERETNPIGIDAAKPRLGWRLDSTARGQSQTAYEVAVGTKARAADVWDSGRVASGQSVDVSYGGPALRSGHRYYWQVRVWDAQGRPSGWSRTSLFETGLAQQDWTANWIGSPDTTPSLTGARWIWYPEGDPASSEPASTRYFRRTVDLGSASISKALLTLTADDGFTLYVNGARVASSPQVTDSWKQGQLADLTSVLHPGANTIAIQAVNTSVSPAGIVGRLHVERSGADPIDVVTDGSFKAAQTVPDGWEKPGFDDSSWPAAKDAAAYGSGPWGSQVVQPSPPVPYLRHGFQLAKPVAAARLYVTSLGLYEAHLNGRRVGDDDFTPGWTDYNKRVQYQAYDVTTMLHRGNNAIGALLAPGWYSGNIGFAGSHIYGQQPWFLAQLRVDFTDGTSQTIGTDDSWKAAASPLASSDIYAGETYDARNEQDGWDSAGFDDHAWQPVKVNTTVRPNLVAQAGPPVRQDTVLHPVKRTEPKPGVFIFDLGQNMVGWNRLTVSGSAGTTVTLRNGEVLNPDGTLYTANLRGAVDTDRYTLKGNGTETYEPRFTYRGYQYVEVTGYPGTPSLDAVAGVVAHADAPANGTLTTSDPLVNQIQHNIVWGQKGNFFSVPTDCPQRDERLGWTGDIAAFAPTSTFNMDADGFLAKFTTDLADGQTADGAFTDVAPAVAGGSGTAGWGDAGVIIPFTLWQRYGDLQVVRDRYPAMTKWIDYLKAHSTGLIRPAQGYGDWLNVGDDTPLDLIGTAYFAHSTDLVAQMADAIGDHAAAASYRTLWGQIRDAFDAKYVKSDGTVGGGSQTAYVLALAGNLLPDGQVKPAADKLVANIDAHGGHLTTGFLGTGELLPTLTRTGHTDVAYRLLEQKTFPSWGYEIDKGATTIWERWDGIKPDGTFNDPGMNSFNHYGLGSVGDWIYQNIAGIAPASPGYRSVVIHPRPGGSLTRASATYRSDYGEIVSRWSVSGDRFTLDATVPVNTTAEVWVPAGSANQVTQDGARFVRMQDGNAVFTVGSGRWHFSTRA</sequence>
<dbReference type="Gene3D" id="2.60.420.10">
    <property type="entry name" value="Maltose phosphorylase, domain 3"/>
    <property type="match status" value="1"/>
</dbReference>
<evidence type="ECO:0000259" key="5">
    <source>
        <dbReference type="Pfam" id="PF05592"/>
    </source>
</evidence>
<feature type="domain" description="Alpha-L-rhamnosidase six-hairpin glycosidase" evidence="7">
    <location>
        <begin position="628"/>
        <end position="960"/>
    </location>
</feature>
<comment type="caution">
    <text evidence="9">The sequence shown here is derived from an EMBL/GenBank/DDBJ whole genome shotgun (WGS) entry which is preliminary data.</text>
</comment>
<dbReference type="InterPro" id="IPR035398">
    <property type="entry name" value="Bac_rhamnosid_C"/>
</dbReference>
<feature type="domain" description="Alpha-L-rhamnosidase concanavalin-like" evidence="5">
    <location>
        <begin position="523"/>
        <end position="622"/>
    </location>
</feature>
<evidence type="ECO:0000313" key="10">
    <source>
        <dbReference type="Proteomes" id="UP001501442"/>
    </source>
</evidence>
<dbReference type="Pfam" id="PF25788">
    <property type="entry name" value="Ig_Rha78A_N"/>
    <property type="match status" value="1"/>
</dbReference>
<dbReference type="SUPFAM" id="SSF49785">
    <property type="entry name" value="Galactose-binding domain-like"/>
    <property type="match status" value="1"/>
</dbReference>
<dbReference type="Pfam" id="PF05592">
    <property type="entry name" value="Bac_rhamnosid"/>
    <property type="match status" value="1"/>
</dbReference>
<keyword evidence="10" id="KW-1185">Reference proteome</keyword>
<reference evidence="10" key="1">
    <citation type="journal article" date="2019" name="Int. J. Syst. Evol. Microbiol.">
        <title>The Global Catalogue of Microorganisms (GCM) 10K type strain sequencing project: providing services to taxonomists for standard genome sequencing and annotation.</title>
        <authorList>
            <consortium name="The Broad Institute Genomics Platform"/>
            <consortium name="The Broad Institute Genome Sequencing Center for Infectious Disease"/>
            <person name="Wu L."/>
            <person name="Ma J."/>
        </authorList>
    </citation>
    <scope>NUCLEOTIDE SEQUENCE [LARGE SCALE GENOMIC DNA]</scope>
    <source>
        <strain evidence="10">JCM 17939</strain>
    </source>
</reference>
<feature type="chain" id="PRO_5046535091" description="alpha-L-rhamnosidase" evidence="4">
    <location>
        <begin position="31"/>
        <end position="1062"/>
    </location>
</feature>
<dbReference type="InterPro" id="IPR008902">
    <property type="entry name" value="Rhamnosid_concanavalin"/>
</dbReference>
<feature type="domain" description="Bacterial alpha-L-rhamnosidase N-terminal" evidence="6">
    <location>
        <begin position="344"/>
        <end position="511"/>
    </location>
</feature>